<dbReference type="SMART" id="SM00774">
    <property type="entry name" value="WRKY"/>
    <property type="match status" value="2"/>
</dbReference>
<evidence type="ECO:0000256" key="1">
    <source>
        <dbReference type="ARBA" id="ARBA00004123"/>
    </source>
</evidence>
<dbReference type="FunFam" id="2.20.25.80:FF:000003">
    <property type="entry name" value="WRKY transcription factor 57"/>
    <property type="match status" value="1"/>
</dbReference>
<keyword evidence="7" id="KW-0804">Transcription</keyword>
<dbReference type="OrthoDB" id="2021103at2759"/>
<reference evidence="12" key="1">
    <citation type="submission" date="2022-04" db="EMBL/GenBank/DDBJ databases">
        <title>Carnegiea gigantea Genome sequencing and assembly v2.</title>
        <authorList>
            <person name="Copetti D."/>
            <person name="Sanderson M.J."/>
            <person name="Burquez A."/>
            <person name="Wojciechowski M.F."/>
        </authorList>
    </citation>
    <scope>NUCLEOTIDE SEQUENCE</scope>
    <source>
        <strain evidence="12">SGP5-SGP5p</strain>
        <tissue evidence="12">Aerial part</tissue>
    </source>
</reference>
<accession>A0A9Q1GXR0</accession>
<evidence type="ECO:0000313" key="13">
    <source>
        <dbReference type="Proteomes" id="UP001153076"/>
    </source>
</evidence>
<dbReference type="PANTHER" id="PTHR31221:SF126">
    <property type="entry name" value="WRKY DOMAIN-CONTAINING PROTEIN"/>
    <property type="match status" value="1"/>
</dbReference>
<comment type="subcellular location">
    <subcellularLocation>
        <location evidence="1">Nucleus</location>
    </subcellularLocation>
</comment>
<comment type="similarity">
    <text evidence="9">Belongs to the WRKY group I family.</text>
</comment>
<feature type="domain" description="WRKY" evidence="11">
    <location>
        <begin position="530"/>
        <end position="595"/>
    </location>
</feature>
<evidence type="ECO:0000256" key="8">
    <source>
        <dbReference type="ARBA" id="ARBA00023242"/>
    </source>
</evidence>
<feature type="compositionally biased region" description="Low complexity" evidence="10">
    <location>
        <begin position="383"/>
        <end position="394"/>
    </location>
</feature>
<dbReference type="GO" id="GO:0005634">
    <property type="term" value="C:nucleus"/>
    <property type="evidence" value="ECO:0007669"/>
    <property type="project" value="UniProtKB-SubCell"/>
</dbReference>
<dbReference type="PANTHER" id="PTHR31221">
    <property type="entry name" value="WRKY TRANSCRIPTION FACTOR PROTEIN 1-RELATED"/>
    <property type="match status" value="1"/>
</dbReference>
<dbReference type="GO" id="GO:0003700">
    <property type="term" value="F:DNA-binding transcription factor activity"/>
    <property type="evidence" value="ECO:0007669"/>
    <property type="project" value="InterPro"/>
</dbReference>
<feature type="region of interest" description="Disordered" evidence="10">
    <location>
        <begin position="767"/>
        <end position="791"/>
    </location>
</feature>
<keyword evidence="2" id="KW-0479">Metal-binding</keyword>
<evidence type="ECO:0000256" key="9">
    <source>
        <dbReference type="ARBA" id="ARBA00061157"/>
    </source>
</evidence>
<feature type="compositionally biased region" description="Basic and acidic residues" evidence="10">
    <location>
        <begin position="297"/>
        <end position="312"/>
    </location>
</feature>
<dbReference type="InterPro" id="IPR044810">
    <property type="entry name" value="WRKY_plant"/>
</dbReference>
<dbReference type="Pfam" id="PF03106">
    <property type="entry name" value="WRKY"/>
    <property type="match status" value="2"/>
</dbReference>
<feature type="compositionally biased region" description="Low complexity" evidence="10">
    <location>
        <begin position="777"/>
        <end position="791"/>
    </location>
</feature>
<protein>
    <recommendedName>
        <fullName evidence="11">WRKY domain-containing protein</fullName>
    </recommendedName>
</protein>
<keyword evidence="5" id="KW-0805">Transcription regulation</keyword>
<evidence type="ECO:0000256" key="5">
    <source>
        <dbReference type="ARBA" id="ARBA00023015"/>
    </source>
</evidence>
<dbReference type="Proteomes" id="UP001153076">
    <property type="component" value="Unassembled WGS sequence"/>
</dbReference>
<feature type="domain" description="WRKY" evidence="11">
    <location>
        <begin position="316"/>
        <end position="380"/>
    </location>
</feature>
<comment type="caution">
    <text evidence="12">The sequence shown here is derived from an EMBL/GenBank/DDBJ whole genome shotgun (WGS) entry which is preliminary data.</text>
</comment>
<dbReference type="InterPro" id="IPR003657">
    <property type="entry name" value="WRKY_dom"/>
</dbReference>
<keyword evidence="3" id="KW-0677">Repeat</keyword>
<name>A0A9Q1GXR0_9CARY</name>
<feature type="compositionally biased region" description="Polar residues" evidence="10">
    <location>
        <begin position="598"/>
        <end position="608"/>
    </location>
</feature>
<evidence type="ECO:0000256" key="7">
    <source>
        <dbReference type="ARBA" id="ARBA00023163"/>
    </source>
</evidence>
<evidence type="ECO:0000256" key="6">
    <source>
        <dbReference type="ARBA" id="ARBA00023125"/>
    </source>
</evidence>
<sequence>MEESGDGVEEWRDLVMSPNPKGLFSGFTCEPCVGKSIDDALIGGEGILGVDHEEVENLMLDSKRKVEGTSENGLNSSSIGMGDSADIKTGGSIAERRAATVGFNAAKISNPWFRSSSMLPSPGVQSPYLTIPPGISPTALLISPIMVPNSQPSPTTGSFASPPMDKGNEMLISASYAEMDKIRDDGLSSMFKPRVDPIPVDCGLAAENQVCSTTGLAQNLVAYLQRQSLTSINLPTDIKLPTEIPTEVTVDNYLADLPPGRKILNNLTINDKSNTFQSGHLDAVACVQMQDMNKHSVGEDSGAHISLDRDQKAPTSTLRTAEDEYTWRKYGQKQVKGSEYPRSYYKCTHQNCEVKKKVEHSHDGRIIEIIYKGTHNHPKPQPSWKSTSSFSGTSDANDAKGSSIEVDGGSVWRSIASGSRHTKMASDCRADGLERTSSTSAVTEVSDLLSTTQGKLMGVRESAGTPEFSSTLASHEDDEEDAATQGWFSLEDDGDNEPDSKRRRKEACLIETTLGSRAVREPGVVVQIESDVDILDDGYRWRKYGQKVVKGNPNPRSYYKCTNAGGTVRKHVERASHNLKCVITTYEGKHNHAVPAARNSSHANSGSRSLPPPGINAQSALTLPRQTHLPKAKPHVHELPLHFEEKMEGSNDFLRPNFQGSLGRGTTPFYQMKFPIFCSATPSGPFGLSHHHPACSGGIVPLIPEVPIPLPVGLAQRPSLSIASYKNCGRLLSSVQPFHAAHQLEENNVKLLRPKAEHRDDLLYDTGMENTDHANPSSSSIYSHIARSFPS</sequence>
<evidence type="ECO:0000256" key="3">
    <source>
        <dbReference type="ARBA" id="ARBA00022737"/>
    </source>
</evidence>
<keyword evidence="4" id="KW-0862">Zinc</keyword>
<dbReference type="SUPFAM" id="SSF118290">
    <property type="entry name" value="WRKY DNA-binding domain"/>
    <property type="match status" value="2"/>
</dbReference>
<dbReference type="PROSITE" id="PS50811">
    <property type="entry name" value="WRKY"/>
    <property type="match status" value="2"/>
</dbReference>
<keyword evidence="8" id="KW-0539">Nucleus</keyword>
<dbReference type="EMBL" id="JAKOGI010001198">
    <property type="protein sequence ID" value="KAJ8427035.1"/>
    <property type="molecule type" value="Genomic_DNA"/>
</dbReference>
<dbReference type="Gene3D" id="2.20.25.80">
    <property type="entry name" value="WRKY domain"/>
    <property type="match status" value="2"/>
</dbReference>
<feature type="region of interest" description="Disordered" evidence="10">
    <location>
        <begin position="372"/>
        <end position="405"/>
    </location>
</feature>
<feature type="region of interest" description="Disordered" evidence="10">
    <location>
        <begin position="423"/>
        <end position="504"/>
    </location>
</feature>
<dbReference type="GO" id="GO:0043565">
    <property type="term" value="F:sequence-specific DNA binding"/>
    <property type="evidence" value="ECO:0007669"/>
    <property type="project" value="InterPro"/>
</dbReference>
<evidence type="ECO:0000256" key="10">
    <source>
        <dbReference type="SAM" id="MobiDB-lite"/>
    </source>
</evidence>
<dbReference type="FunFam" id="2.20.25.80:FF:000006">
    <property type="entry name" value="WRKY transcription factor"/>
    <property type="match status" value="1"/>
</dbReference>
<dbReference type="InterPro" id="IPR036576">
    <property type="entry name" value="WRKY_dom_sf"/>
</dbReference>
<proteinExistence type="inferred from homology"/>
<feature type="region of interest" description="Disordered" evidence="10">
    <location>
        <begin position="297"/>
        <end position="319"/>
    </location>
</feature>
<evidence type="ECO:0000259" key="11">
    <source>
        <dbReference type="PROSITE" id="PS50811"/>
    </source>
</evidence>
<organism evidence="12 13">
    <name type="scientific">Carnegiea gigantea</name>
    <dbReference type="NCBI Taxonomy" id="171969"/>
    <lineage>
        <taxon>Eukaryota</taxon>
        <taxon>Viridiplantae</taxon>
        <taxon>Streptophyta</taxon>
        <taxon>Embryophyta</taxon>
        <taxon>Tracheophyta</taxon>
        <taxon>Spermatophyta</taxon>
        <taxon>Magnoliopsida</taxon>
        <taxon>eudicotyledons</taxon>
        <taxon>Gunneridae</taxon>
        <taxon>Pentapetalae</taxon>
        <taxon>Caryophyllales</taxon>
        <taxon>Cactineae</taxon>
        <taxon>Cactaceae</taxon>
        <taxon>Cactoideae</taxon>
        <taxon>Echinocereeae</taxon>
        <taxon>Carnegiea</taxon>
    </lineage>
</organism>
<dbReference type="GO" id="GO:0046872">
    <property type="term" value="F:metal ion binding"/>
    <property type="evidence" value="ECO:0007669"/>
    <property type="project" value="UniProtKB-KW"/>
</dbReference>
<keyword evidence="13" id="KW-1185">Reference proteome</keyword>
<evidence type="ECO:0000256" key="4">
    <source>
        <dbReference type="ARBA" id="ARBA00022833"/>
    </source>
</evidence>
<evidence type="ECO:0000256" key="2">
    <source>
        <dbReference type="ARBA" id="ARBA00022723"/>
    </source>
</evidence>
<feature type="region of interest" description="Disordered" evidence="10">
    <location>
        <begin position="596"/>
        <end position="618"/>
    </location>
</feature>
<gene>
    <name evidence="12" type="ORF">Cgig2_032863</name>
</gene>
<feature type="compositionally biased region" description="Basic and acidic residues" evidence="10">
    <location>
        <begin position="424"/>
        <end position="434"/>
    </location>
</feature>
<evidence type="ECO:0000313" key="12">
    <source>
        <dbReference type="EMBL" id="KAJ8427035.1"/>
    </source>
</evidence>
<feature type="compositionally biased region" description="Polar residues" evidence="10">
    <location>
        <begin position="435"/>
        <end position="454"/>
    </location>
</feature>
<keyword evidence="6" id="KW-0238">DNA-binding</keyword>
<dbReference type="AlphaFoldDB" id="A0A9Q1GXR0"/>